<organism evidence="1 2">
    <name type="scientific">Arthrobotrys flagrans</name>
    <name type="common">Nematode-trapping fungus</name>
    <name type="synonym">Trichothecium flagrans</name>
    <dbReference type="NCBI Taxonomy" id="97331"/>
    <lineage>
        <taxon>Eukaryota</taxon>
        <taxon>Fungi</taxon>
        <taxon>Dikarya</taxon>
        <taxon>Ascomycota</taxon>
        <taxon>Pezizomycotina</taxon>
        <taxon>Orbiliomycetes</taxon>
        <taxon>Orbiliales</taxon>
        <taxon>Orbiliaceae</taxon>
        <taxon>Arthrobotrys</taxon>
    </lineage>
</organism>
<accession>A0A436ZVY3</accession>
<dbReference type="Proteomes" id="UP000283090">
    <property type="component" value="Unassembled WGS sequence"/>
</dbReference>
<comment type="caution">
    <text evidence="1">The sequence shown here is derived from an EMBL/GenBank/DDBJ whole genome shotgun (WGS) entry which is preliminary data.</text>
</comment>
<gene>
    <name evidence="1" type="ORF">DFL_007534</name>
</gene>
<evidence type="ECO:0000313" key="2">
    <source>
        <dbReference type="Proteomes" id="UP000283090"/>
    </source>
</evidence>
<keyword evidence="2" id="KW-1185">Reference proteome</keyword>
<dbReference type="OrthoDB" id="5428508at2759"/>
<dbReference type="AlphaFoldDB" id="A0A436ZVY3"/>
<proteinExistence type="predicted"/>
<sequence>MAEYYFFDNLCNQNLDEDTQLPWETLGDVDHYKVVYKLTCYLLGLDHEFCKKKGLELIIAPEEPSIIGLTNRVTVPSWLSRFDQETLTISTSVNRHRVKEMPMCMLELRKNGQFSPTKGGEPEYVVTGSWVSCQEVGKKDLGGIAIPRDVHSVQKDGLRTDGWLI</sequence>
<dbReference type="VEuPathDB" id="FungiDB:DFL_007534"/>
<dbReference type="EMBL" id="SAEB01000009">
    <property type="protein sequence ID" value="RVD83134.1"/>
    <property type="molecule type" value="Genomic_DNA"/>
</dbReference>
<dbReference type="GeneID" id="93589845"/>
<protein>
    <submittedName>
        <fullName evidence="1">Uncharacterized protein</fullName>
    </submittedName>
</protein>
<dbReference type="RefSeq" id="XP_067488678.1">
    <property type="nucleotide sequence ID" value="XM_067637131.1"/>
</dbReference>
<name>A0A436ZVY3_ARTFL</name>
<evidence type="ECO:0000313" key="1">
    <source>
        <dbReference type="EMBL" id="RVD83134.1"/>
    </source>
</evidence>
<reference evidence="1 2" key="1">
    <citation type="submission" date="2019-01" db="EMBL/GenBank/DDBJ databases">
        <title>Intercellular communication is required for trap formation in the nematode-trapping fungus Duddingtonia flagrans.</title>
        <authorList>
            <person name="Youssar L."/>
            <person name="Wernet V."/>
            <person name="Hensel N."/>
            <person name="Hildebrandt H.-G."/>
            <person name="Fischer R."/>
        </authorList>
    </citation>
    <scope>NUCLEOTIDE SEQUENCE [LARGE SCALE GENOMIC DNA]</scope>
    <source>
        <strain evidence="1 2">CBS H-5679</strain>
    </source>
</reference>